<dbReference type="PROSITE" id="PS51371">
    <property type="entry name" value="CBS"/>
    <property type="match status" value="2"/>
</dbReference>
<keyword evidence="1 2" id="KW-0129">CBS domain</keyword>
<dbReference type="PIRSF" id="PIRSF036990">
    <property type="entry name" value="UCP036990_CBS_BON"/>
    <property type="match status" value="1"/>
</dbReference>
<dbReference type="InterPro" id="IPR046342">
    <property type="entry name" value="CBS_dom_sf"/>
</dbReference>
<name>A0ABW8K9C1_9GAMM</name>
<dbReference type="Gene3D" id="3.10.580.10">
    <property type="entry name" value="CBS-domain"/>
    <property type="match status" value="1"/>
</dbReference>
<dbReference type="PANTHER" id="PTHR43080">
    <property type="entry name" value="CBS DOMAIN-CONTAINING PROTEIN CBSX3, MITOCHONDRIAL"/>
    <property type="match status" value="1"/>
</dbReference>
<feature type="domain" description="CBS" evidence="4">
    <location>
        <begin position="94"/>
        <end position="151"/>
    </location>
</feature>
<dbReference type="InterPro" id="IPR051257">
    <property type="entry name" value="Diverse_CBS-Domain"/>
</dbReference>
<feature type="domain" description="CBS" evidence="4">
    <location>
        <begin position="7"/>
        <end position="63"/>
    </location>
</feature>
<evidence type="ECO:0000256" key="2">
    <source>
        <dbReference type="PROSITE-ProRule" id="PRU00703"/>
    </source>
</evidence>
<keyword evidence="6" id="KW-1185">Reference proteome</keyword>
<dbReference type="PANTHER" id="PTHR43080:SF26">
    <property type="entry name" value="REGULATORY PROTEIN"/>
    <property type="match status" value="1"/>
</dbReference>
<evidence type="ECO:0000313" key="5">
    <source>
        <dbReference type="EMBL" id="MFK2919485.1"/>
    </source>
</evidence>
<dbReference type="CDD" id="cd04586">
    <property type="entry name" value="CBS_pair_BON_assoc"/>
    <property type="match status" value="1"/>
</dbReference>
<dbReference type="EMBL" id="JADIKD010000012">
    <property type="protein sequence ID" value="MFK2919485.1"/>
    <property type="molecule type" value="Genomic_DNA"/>
</dbReference>
<dbReference type="InterPro" id="IPR017080">
    <property type="entry name" value="UCP036990_CBS_BON"/>
</dbReference>
<evidence type="ECO:0000313" key="6">
    <source>
        <dbReference type="Proteomes" id="UP001620408"/>
    </source>
</evidence>
<feature type="domain" description="BON" evidence="3">
    <location>
        <begin position="157"/>
        <end position="225"/>
    </location>
</feature>
<dbReference type="Pfam" id="PF04972">
    <property type="entry name" value="BON"/>
    <property type="match status" value="1"/>
</dbReference>
<sequence>MIVSDAMTCQVRTALVTDRVSLVMRIMLGVRVSGLPVVDAQGALVGIVTEGDLLRRTEIGTERRRPRWLEIILGPRRLAQEYVESHSRRVGDLMTTNVLTIDESAPLVDAVDLMEKHHIKRLPVLHQGRLIGMLSRADLMRVFLNALPREEEAVNMSDADIRTHIYQEMLRHPWITHSVIQVEVTKGVVDLRGVITNDVMRHALRVLVENVPGVVSVKDKLTDASPITGGI</sequence>
<reference evidence="5 6" key="1">
    <citation type="submission" date="2020-10" db="EMBL/GenBank/DDBJ databases">
        <title>Phylogeny of dyella-like bacteria.</title>
        <authorList>
            <person name="Fu J."/>
        </authorList>
    </citation>
    <scope>NUCLEOTIDE SEQUENCE [LARGE SCALE GENOMIC DNA]</scope>
    <source>
        <strain evidence="5 6">BB4</strain>
    </source>
</reference>
<evidence type="ECO:0000259" key="3">
    <source>
        <dbReference type="PROSITE" id="PS50914"/>
    </source>
</evidence>
<protein>
    <submittedName>
        <fullName evidence="5">CBS domain-containing protein</fullName>
    </submittedName>
</protein>
<accession>A0ABW8K9C1</accession>
<dbReference type="InterPro" id="IPR007055">
    <property type="entry name" value="BON_dom"/>
</dbReference>
<dbReference type="SMART" id="SM00116">
    <property type="entry name" value="CBS"/>
    <property type="match status" value="2"/>
</dbReference>
<dbReference type="RefSeq" id="WP_379984476.1">
    <property type="nucleotide sequence ID" value="NZ_JADIKD010000012.1"/>
</dbReference>
<dbReference type="Proteomes" id="UP001620408">
    <property type="component" value="Unassembled WGS sequence"/>
</dbReference>
<gene>
    <name evidence="5" type="ORF">ISS97_19640</name>
</gene>
<dbReference type="InterPro" id="IPR000644">
    <property type="entry name" value="CBS_dom"/>
</dbReference>
<organism evidence="5 6">
    <name type="scientific">Dyella koreensis</name>
    <dbReference type="NCBI Taxonomy" id="311235"/>
    <lineage>
        <taxon>Bacteria</taxon>
        <taxon>Pseudomonadati</taxon>
        <taxon>Pseudomonadota</taxon>
        <taxon>Gammaproteobacteria</taxon>
        <taxon>Lysobacterales</taxon>
        <taxon>Rhodanobacteraceae</taxon>
        <taxon>Dyella</taxon>
    </lineage>
</organism>
<evidence type="ECO:0000259" key="4">
    <source>
        <dbReference type="PROSITE" id="PS51371"/>
    </source>
</evidence>
<comment type="caution">
    <text evidence="5">The sequence shown here is derived from an EMBL/GenBank/DDBJ whole genome shotgun (WGS) entry which is preliminary data.</text>
</comment>
<dbReference type="Pfam" id="PF00571">
    <property type="entry name" value="CBS"/>
    <property type="match status" value="2"/>
</dbReference>
<dbReference type="PROSITE" id="PS50914">
    <property type="entry name" value="BON"/>
    <property type="match status" value="1"/>
</dbReference>
<dbReference type="SUPFAM" id="SSF54631">
    <property type="entry name" value="CBS-domain pair"/>
    <property type="match status" value="1"/>
</dbReference>
<evidence type="ECO:0000256" key="1">
    <source>
        <dbReference type="ARBA" id="ARBA00023122"/>
    </source>
</evidence>
<proteinExistence type="predicted"/>
<dbReference type="Gene3D" id="3.30.1340.30">
    <property type="match status" value="1"/>
</dbReference>